<protein>
    <recommendedName>
        <fullName evidence="4">Cache domain-containing protein</fullName>
    </recommendedName>
</protein>
<evidence type="ECO:0000313" key="2">
    <source>
        <dbReference type="EMBL" id="TSJ78605.1"/>
    </source>
</evidence>
<evidence type="ECO:0000256" key="1">
    <source>
        <dbReference type="SAM" id="SignalP"/>
    </source>
</evidence>
<evidence type="ECO:0000313" key="3">
    <source>
        <dbReference type="Proteomes" id="UP000315648"/>
    </source>
</evidence>
<organism evidence="2 3">
    <name type="scientific">Rariglobus hedericola</name>
    <dbReference type="NCBI Taxonomy" id="2597822"/>
    <lineage>
        <taxon>Bacteria</taxon>
        <taxon>Pseudomonadati</taxon>
        <taxon>Verrucomicrobiota</taxon>
        <taxon>Opitutia</taxon>
        <taxon>Opitutales</taxon>
        <taxon>Opitutaceae</taxon>
        <taxon>Rariglobus</taxon>
    </lineage>
</organism>
<feature type="chain" id="PRO_5022237653" description="Cache domain-containing protein" evidence="1">
    <location>
        <begin position="20"/>
        <end position="179"/>
    </location>
</feature>
<keyword evidence="1" id="KW-0732">Signal</keyword>
<proteinExistence type="predicted"/>
<dbReference type="Proteomes" id="UP000315648">
    <property type="component" value="Unassembled WGS sequence"/>
</dbReference>
<comment type="caution">
    <text evidence="2">The sequence shown here is derived from an EMBL/GenBank/DDBJ whole genome shotgun (WGS) entry which is preliminary data.</text>
</comment>
<dbReference type="EMBL" id="VMBG01000001">
    <property type="protein sequence ID" value="TSJ78605.1"/>
    <property type="molecule type" value="Genomic_DNA"/>
</dbReference>
<name>A0A556QPN8_9BACT</name>
<dbReference type="OrthoDB" id="195732at2"/>
<accession>A0A556QPN8</accession>
<dbReference type="AlphaFoldDB" id="A0A556QPN8"/>
<keyword evidence="3" id="KW-1185">Reference proteome</keyword>
<sequence length="179" mass="18866">MKIRILLLSLVLGSGLLHAADIDAATQEKIHAKVAEIKAWASDPALAGAVAAQNASLPADYAAMTQDKWKSLTVLDPFVRSFSKNPAGLFLKSKKADWVAEAFVSDAHGLKVAFLSKPSGWIHAGKPKHDQPMAGHDWQGAVELDDSTGLQQVQISVPVIKDGAAIGALVVGVALSKLE</sequence>
<gene>
    <name evidence="2" type="ORF">FPL22_04695</name>
</gene>
<dbReference type="RefSeq" id="WP_144228946.1">
    <property type="nucleotide sequence ID" value="NZ_CBCRVV010000002.1"/>
</dbReference>
<feature type="signal peptide" evidence="1">
    <location>
        <begin position="1"/>
        <end position="19"/>
    </location>
</feature>
<reference evidence="2 3" key="1">
    <citation type="submission" date="2019-07" db="EMBL/GenBank/DDBJ databases">
        <title>Description of 53C-WASEF.</title>
        <authorList>
            <person name="Pitt A."/>
            <person name="Hahn M.W."/>
        </authorList>
    </citation>
    <scope>NUCLEOTIDE SEQUENCE [LARGE SCALE GENOMIC DNA]</scope>
    <source>
        <strain evidence="2 3">53C-WASEF</strain>
    </source>
</reference>
<evidence type="ECO:0008006" key="4">
    <source>
        <dbReference type="Google" id="ProtNLM"/>
    </source>
</evidence>